<dbReference type="GO" id="GO:0020037">
    <property type="term" value="F:heme binding"/>
    <property type="evidence" value="ECO:0007669"/>
    <property type="project" value="InterPro"/>
</dbReference>
<proteinExistence type="inferred from homology"/>
<keyword evidence="3" id="KW-0472">Membrane</keyword>
<dbReference type="GO" id="GO:0004497">
    <property type="term" value="F:monooxygenase activity"/>
    <property type="evidence" value="ECO:0007669"/>
    <property type="project" value="InterPro"/>
</dbReference>
<dbReference type="AlphaFoldDB" id="A0AAD6EIR9"/>
<dbReference type="SUPFAM" id="SSF48264">
    <property type="entry name" value="Cytochrome P450"/>
    <property type="match status" value="1"/>
</dbReference>
<dbReference type="GO" id="GO:0016705">
    <property type="term" value="F:oxidoreductase activity, acting on paired donors, with incorporation or reduction of molecular oxygen"/>
    <property type="evidence" value="ECO:0007669"/>
    <property type="project" value="InterPro"/>
</dbReference>
<accession>A0AAD6EIR9</accession>
<dbReference type="InterPro" id="IPR036396">
    <property type="entry name" value="Cyt_P450_sf"/>
</dbReference>
<dbReference type="Gene3D" id="1.10.630.10">
    <property type="entry name" value="Cytochrome P450"/>
    <property type="match status" value="1"/>
</dbReference>
<evidence type="ECO:0000313" key="4">
    <source>
        <dbReference type="EMBL" id="KAJ5617380.1"/>
    </source>
</evidence>
<dbReference type="PANTHER" id="PTHR24305">
    <property type="entry name" value="CYTOCHROME P450"/>
    <property type="match status" value="1"/>
</dbReference>
<dbReference type="PRINTS" id="PR00463">
    <property type="entry name" value="EP450I"/>
</dbReference>
<keyword evidence="2" id="KW-0408">Iron</keyword>
<protein>
    <submittedName>
        <fullName evidence="4">Cytochrome P450</fullName>
    </submittedName>
</protein>
<keyword evidence="2" id="KW-0479">Metal-binding</keyword>
<dbReference type="GeneID" id="81583794"/>
<dbReference type="RefSeq" id="XP_056758547.1">
    <property type="nucleotide sequence ID" value="XM_056893552.1"/>
</dbReference>
<keyword evidence="3" id="KW-1133">Transmembrane helix</keyword>
<dbReference type="EMBL" id="JAQJAE010000001">
    <property type="protein sequence ID" value="KAJ5617380.1"/>
    <property type="molecule type" value="Genomic_DNA"/>
</dbReference>
<keyword evidence="5" id="KW-1185">Reference proteome</keyword>
<evidence type="ECO:0000256" key="2">
    <source>
        <dbReference type="PIRSR" id="PIRSR602401-1"/>
    </source>
</evidence>
<dbReference type="PRINTS" id="PR00385">
    <property type="entry name" value="P450"/>
</dbReference>
<keyword evidence="2" id="KW-0349">Heme</keyword>
<dbReference type="InterPro" id="IPR002401">
    <property type="entry name" value="Cyt_P450_E_grp-I"/>
</dbReference>
<sequence length="275" mass="31291">MSQLLQASAEQGNTDDSLSEELNGNLFLFTAAGFETTANIISYAIILLVRYPKWQEWLFEEVDNLMPTDVREDIEYTSVLPRVTRIMAVIFETLRLYSPIIRMLRTNDAPQELKTSKGVIYLPANSDVTINIIALHLDPEVWPNINRCSDPSWVADDDQVPSDESAFRPSRWVNPDTTPRRLYQPLKGYFLPSSYGPRVCPGRKMAQVEFVAVILKLLQYHRIDAVPLAGEQRKDVERRLDKVMSSCIPKMTLVMEGIYDAGKTGGVPVRLTRRK</sequence>
<keyword evidence="3" id="KW-0812">Transmembrane</keyword>
<dbReference type="InterPro" id="IPR001128">
    <property type="entry name" value="Cyt_P450"/>
</dbReference>
<dbReference type="Pfam" id="PF00067">
    <property type="entry name" value="p450"/>
    <property type="match status" value="2"/>
</dbReference>
<comment type="caution">
    <text evidence="4">The sequence shown here is derived from an EMBL/GenBank/DDBJ whole genome shotgun (WGS) entry which is preliminary data.</text>
</comment>
<comment type="cofactor">
    <cofactor evidence="2">
        <name>heme</name>
        <dbReference type="ChEBI" id="CHEBI:30413"/>
    </cofactor>
</comment>
<dbReference type="InterPro" id="IPR050121">
    <property type="entry name" value="Cytochrome_P450_monoxygenase"/>
</dbReference>
<feature type="transmembrane region" description="Helical" evidence="3">
    <location>
        <begin position="26"/>
        <end position="49"/>
    </location>
</feature>
<dbReference type="GO" id="GO:0005506">
    <property type="term" value="F:iron ion binding"/>
    <property type="evidence" value="ECO:0007669"/>
    <property type="project" value="InterPro"/>
</dbReference>
<name>A0AAD6EIR9_9EURO</name>
<reference evidence="4" key="2">
    <citation type="submission" date="2023-01" db="EMBL/GenBank/DDBJ databases">
        <authorList>
            <person name="Petersen C."/>
        </authorList>
    </citation>
    <scope>NUCLEOTIDE SEQUENCE</scope>
    <source>
        <strain evidence="4">IBT 12815</strain>
    </source>
</reference>
<dbReference type="PANTHER" id="PTHR24305:SF166">
    <property type="entry name" value="CYTOCHROME P450 12A4, MITOCHONDRIAL-RELATED"/>
    <property type="match status" value="1"/>
</dbReference>
<dbReference type="GO" id="GO:0043386">
    <property type="term" value="P:mycotoxin biosynthetic process"/>
    <property type="evidence" value="ECO:0007669"/>
    <property type="project" value="UniProtKB-ARBA"/>
</dbReference>
<evidence type="ECO:0000256" key="1">
    <source>
        <dbReference type="ARBA" id="ARBA00010617"/>
    </source>
</evidence>
<gene>
    <name evidence="4" type="ORF">N7537_002494</name>
</gene>
<feature type="binding site" description="axial binding residue" evidence="2">
    <location>
        <position position="200"/>
    </location>
    <ligand>
        <name>heme</name>
        <dbReference type="ChEBI" id="CHEBI:30413"/>
    </ligand>
    <ligandPart>
        <name>Fe</name>
        <dbReference type="ChEBI" id="CHEBI:18248"/>
    </ligandPart>
</feature>
<evidence type="ECO:0000256" key="3">
    <source>
        <dbReference type="SAM" id="Phobius"/>
    </source>
</evidence>
<reference evidence="4" key="1">
    <citation type="journal article" date="2023" name="IMA Fungus">
        <title>Comparative genomic study of the Penicillium genus elucidates a diverse pangenome and 15 lateral gene transfer events.</title>
        <authorList>
            <person name="Petersen C."/>
            <person name="Sorensen T."/>
            <person name="Nielsen M.R."/>
            <person name="Sondergaard T.E."/>
            <person name="Sorensen J.L."/>
            <person name="Fitzpatrick D.A."/>
            <person name="Frisvad J.C."/>
            <person name="Nielsen K.L."/>
        </authorList>
    </citation>
    <scope>NUCLEOTIDE SEQUENCE</scope>
    <source>
        <strain evidence="4">IBT 12815</strain>
    </source>
</reference>
<organism evidence="4 5">
    <name type="scientific">Penicillium hordei</name>
    <dbReference type="NCBI Taxonomy" id="40994"/>
    <lineage>
        <taxon>Eukaryota</taxon>
        <taxon>Fungi</taxon>
        <taxon>Dikarya</taxon>
        <taxon>Ascomycota</taxon>
        <taxon>Pezizomycotina</taxon>
        <taxon>Eurotiomycetes</taxon>
        <taxon>Eurotiomycetidae</taxon>
        <taxon>Eurotiales</taxon>
        <taxon>Aspergillaceae</taxon>
        <taxon>Penicillium</taxon>
    </lineage>
</organism>
<evidence type="ECO:0000313" key="5">
    <source>
        <dbReference type="Proteomes" id="UP001213799"/>
    </source>
</evidence>
<dbReference type="Proteomes" id="UP001213799">
    <property type="component" value="Unassembled WGS sequence"/>
</dbReference>
<comment type="similarity">
    <text evidence="1">Belongs to the cytochrome P450 family.</text>
</comment>